<protein>
    <submittedName>
        <fullName evidence="1">Uncharacterized protein</fullName>
    </submittedName>
</protein>
<evidence type="ECO:0000313" key="1">
    <source>
        <dbReference type="EMBL" id="KAK0455942.1"/>
    </source>
</evidence>
<keyword evidence="2" id="KW-1185">Reference proteome</keyword>
<comment type="caution">
    <text evidence="1">The sequence shown here is derived from an EMBL/GenBank/DDBJ whole genome shotgun (WGS) entry which is preliminary data.</text>
</comment>
<proteinExistence type="predicted"/>
<evidence type="ECO:0000313" key="2">
    <source>
        <dbReference type="Proteomes" id="UP001175226"/>
    </source>
</evidence>
<reference evidence="1" key="1">
    <citation type="submission" date="2023-06" db="EMBL/GenBank/DDBJ databases">
        <authorList>
            <consortium name="Lawrence Berkeley National Laboratory"/>
            <person name="Ahrendt S."/>
            <person name="Sahu N."/>
            <person name="Indic B."/>
            <person name="Wong-Bajracharya J."/>
            <person name="Merenyi Z."/>
            <person name="Ke H.-M."/>
            <person name="Monk M."/>
            <person name="Kocsube S."/>
            <person name="Drula E."/>
            <person name="Lipzen A."/>
            <person name="Balint B."/>
            <person name="Henrissat B."/>
            <person name="Andreopoulos B."/>
            <person name="Martin F.M."/>
            <person name="Harder C.B."/>
            <person name="Rigling D."/>
            <person name="Ford K.L."/>
            <person name="Foster G.D."/>
            <person name="Pangilinan J."/>
            <person name="Papanicolaou A."/>
            <person name="Barry K."/>
            <person name="LaButti K."/>
            <person name="Viragh M."/>
            <person name="Koriabine M."/>
            <person name="Yan M."/>
            <person name="Riley R."/>
            <person name="Champramary S."/>
            <person name="Plett K.L."/>
            <person name="Tsai I.J."/>
            <person name="Slot J."/>
            <person name="Sipos G."/>
            <person name="Plett J."/>
            <person name="Nagy L.G."/>
            <person name="Grigoriev I.V."/>
        </authorList>
    </citation>
    <scope>NUCLEOTIDE SEQUENCE</scope>
    <source>
        <strain evidence="1">FPL87.14</strain>
    </source>
</reference>
<dbReference type="Proteomes" id="UP001175226">
    <property type="component" value="Unassembled WGS sequence"/>
</dbReference>
<dbReference type="AlphaFoldDB" id="A0AA39N2V8"/>
<gene>
    <name evidence="1" type="ORF">EV421DRAFT_14227</name>
</gene>
<sequence>MTRVVNLSKSLITGCQVFFKMLGFLRVPPVLPVRFLGALVGLGIRGLDQGIYGMYSRGAFCGHGRYAEPDVLASLGCCRHALTQAQLLSLVLTQLAWLQISIGSAADSSLMVSLSFPVTTAAMLSVVSTRAHKAQLYPTKSGGLQLRRRSFGGSLHGRTQQAFCIHSKDIRRNSLSLNPSVCVNIIFQHAHLRVTSRLGRHEHLAHWQIILVPTFTRLM</sequence>
<dbReference type="EMBL" id="JAUEPT010000001">
    <property type="protein sequence ID" value="KAK0455942.1"/>
    <property type="molecule type" value="Genomic_DNA"/>
</dbReference>
<accession>A0AA39N2V8</accession>
<organism evidence="1 2">
    <name type="scientific">Armillaria borealis</name>
    <dbReference type="NCBI Taxonomy" id="47425"/>
    <lineage>
        <taxon>Eukaryota</taxon>
        <taxon>Fungi</taxon>
        <taxon>Dikarya</taxon>
        <taxon>Basidiomycota</taxon>
        <taxon>Agaricomycotina</taxon>
        <taxon>Agaricomycetes</taxon>
        <taxon>Agaricomycetidae</taxon>
        <taxon>Agaricales</taxon>
        <taxon>Marasmiineae</taxon>
        <taxon>Physalacriaceae</taxon>
        <taxon>Armillaria</taxon>
    </lineage>
</organism>
<name>A0AA39N2V8_9AGAR</name>